<protein>
    <recommendedName>
        <fullName evidence="6">PH domain-containing protein</fullName>
    </recommendedName>
</protein>
<keyword evidence="8" id="KW-1185">Reference proteome</keyword>
<dbReference type="GO" id="GO:0042744">
    <property type="term" value="P:hydrogen peroxide catabolic process"/>
    <property type="evidence" value="ECO:0007669"/>
    <property type="project" value="TreeGrafter"/>
</dbReference>
<dbReference type="PROSITE" id="PS50003">
    <property type="entry name" value="PH_DOMAIN"/>
    <property type="match status" value="1"/>
</dbReference>
<dbReference type="GO" id="GO:0033554">
    <property type="term" value="P:cellular response to stress"/>
    <property type="evidence" value="ECO:0007669"/>
    <property type="project" value="TreeGrafter"/>
</dbReference>
<evidence type="ECO:0000256" key="1">
    <source>
        <dbReference type="ARBA" id="ARBA00022559"/>
    </source>
</evidence>
<evidence type="ECO:0000256" key="3">
    <source>
        <dbReference type="ARBA" id="ARBA00023002"/>
    </source>
</evidence>
<proteinExistence type="predicted"/>
<keyword evidence="3" id="KW-0560">Oxidoreductase</keyword>
<dbReference type="Gene3D" id="2.30.29.30">
    <property type="entry name" value="Pleckstrin-homology domain (PH domain)/Phosphotyrosine-binding domain (PTB)"/>
    <property type="match status" value="1"/>
</dbReference>
<evidence type="ECO:0000256" key="5">
    <source>
        <dbReference type="SAM" id="MobiDB-lite"/>
    </source>
</evidence>
<evidence type="ECO:0000256" key="4">
    <source>
        <dbReference type="ARBA" id="ARBA00023284"/>
    </source>
</evidence>
<dbReference type="GO" id="GO:0006979">
    <property type="term" value="P:response to oxidative stress"/>
    <property type="evidence" value="ECO:0007669"/>
    <property type="project" value="TreeGrafter"/>
</dbReference>
<name>A0AAD5LRQ1_PYTIN</name>
<feature type="region of interest" description="Disordered" evidence="5">
    <location>
        <begin position="181"/>
        <end position="201"/>
    </location>
</feature>
<dbReference type="GO" id="GO:0008379">
    <property type="term" value="F:thioredoxin peroxidase activity"/>
    <property type="evidence" value="ECO:0007669"/>
    <property type="project" value="TreeGrafter"/>
</dbReference>
<dbReference type="InterPro" id="IPR011993">
    <property type="entry name" value="PH-like_dom_sf"/>
</dbReference>
<dbReference type="PANTHER" id="PTHR10681:SF171">
    <property type="entry name" value="PEROXIREDOXIN 4"/>
    <property type="match status" value="1"/>
</dbReference>
<feature type="region of interest" description="Disordered" evidence="5">
    <location>
        <begin position="106"/>
        <end position="147"/>
    </location>
</feature>
<feature type="region of interest" description="Disordered" evidence="5">
    <location>
        <begin position="397"/>
        <end position="434"/>
    </location>
</feature>
<dbReference type="GO" id="GO:0045454">
    <property type="term" value="P:cell redox homeostasis"/>
    <property type="evidence" value="ECO:0007669"/>
    <property type="project" value="TreeGrafter"/>
</dbReference>
<keyword evidence="2" id="KW-0049">Antioxidant</keyword>
<feature type="compositionally biased region" description="Polar residues" evidence="5">
    <location>
        <begin position="403"/>
        <end position="415"/>
    </location>
</feature>
<evidence type="ECO:0000256" key="2">
    <source>
        <dbReference type="ARBA" id="ARBA00022862"/>
    </source>
</evidence>
<feature type="region of interest" description="Disordered" evidence="5">
    <location>
        <begin position="503"/>
        <end position="580"/>
    </location>
</feature>
<feature type="domain" description="PH" evidence="6">
    <location>
        <begin position="250"/>
        <end position="348"/>
    </location>
</feature>
<evidence type="ECO:0000259" key="6">
    <source>
        <dbReference type="PROSITE" id="PS50003"/>
    </source>
</evidence>
<sequence length="580" mass="64320">MTVNDLPVGRNVDEILRLVEAFQFVDEHGEVCPANWKKGAKTMKADPKGSLDGVQLLSPTIQRDLRVTTIMTSGLMAANNQSDAFNPRATAFDFDGFTIEAVRRRHDEEQQQQQHTRHCGAGSYTTVGTATTASTSSDGSPNSPSMLRASSRYQKLSGYERMTSIDGCDTSSVRSMEDYEWGQSTRAGPARHQSLSSASSNHNTQYFGSQSFAAPLVGSTIANKRMSVTSSTASSAVHATTVQRPRPKAEVVMSGWLQRRRGRVLKRWKSQFCLLKSDHKLCVYANEDIVNGKLEARFQVLRVALHEKTGTFQVIGLGVDDTPCKEEFRTPHDQSWRGWFHVFRSFFDEASLHDVLDRMPELSVGTGTESALFDEDHDFAQEVEEMIMRPYAFGNQQEEERLSLSSNGTNNTIHSASDHSTKRKTSTASSVRVSIDRPQSFLQPSSNNAQLHHPTTQNKHLLNVDGLPDDLPEYLSSARASQRTFSHAQSHPHFSSALAAASHLHQHDLHGARHRPPPRGSQSQSQDSDDTTDGTASDVPMIERDSQTPMPILERRGSESVVSNVTRDSASDFGFSWNRP</sequence>
<dbReference type="InterPro" id="IPR050217">
    <property type="entry name" value="Peroxiredoxin"/>
</dbReference>
<evidence type="ECO:0000313" key="7">
    <source>
        <dbReference type="EMBL" id="KAJ0391567.1"/>
    </source>
</evidence>
<reference evidence="7" key="1">
    <citation type="submission" date="2021-12" db="EMBL/GenBank/DDBJ databases">
        <title>Prjna785345.</title>
        <authorList>
            <person name="Rujirawat T."/>
            <person name="Krajaejun T."/>
        </authorList>
    </citation>
    <scope>NUCLEOTIDE SEQUENCE</scope>
    <source>
        <strain evidence="7">Pi057C3</strain>
    </source>
</reference>
<accession>A0AAD5LRQ1</accession>
<dbReference type="GO" id="GO:0005829">
    <property type="term" value="C:cytosol"/>
    <property type="evidence" value="ECO:0007669"/>
    <property type="project" value="TreeGrafter"/>
</dbReference>
<keyword evidence="1" id="KW-0575">Peroxidase</keyword>
<dbReference type="EMBL" id="JAKCXM010000960">
    <property type="protein sequence ID" value="KAJ0391567.1"/>
    <property type="molecule type" value="Genomic_DNA"/>
</dbReference>
<feature type="compositionally biased region" description="Low complexity" evidence="5">
    <location>
        <begin position="120"/>
        <end position="145"/>
    </location>
</feature>
<dbReference type="PANTHER" id="PTHR10681">
    <property type="entry name" value="THIOREDOXIN PEROXIDASE"/>
    <property type="match status" value="1"/>
</dbReference>
<dbReference type="SUPFAM" id="SSF52833">
    <property type="entry name" value="Thioredoxin-like"/>
    <property type="match status" value="1"/>
</dbReference>
<gene>
    <name evidence="7" type="ORF">P43SY_010955</name>
</gene>
<dbReference type="InterPro" id="IPR019479">
    <property type="entry name" value="Peroxiredoxin_C"/>
</dbReference>
<dbReference type="Proteomes" id="UP001209570">
    <property type="component" value="Unassembled WGS sequence"/>
</dbReference>
<dbReference type="SMART" id="SM00233">
    <property type="entry name" value="PH"/>
    <property type="match status" value="1"/>
</dbReference>
<dbReference type="InterPro" id="IPR036249">
    <property type="entry name" value="Thioredoxin-like_sf"/>
</dbReference>
<comment type="caution">
    <text evidence="7">The sequence shown here is derived from an EMBL/GenBank/DDBJ whole genome shotgun (WGS) entry which is preliminary data.</text>
</comment>
<dbReference type="AlphaFoldDB" id="A0AAD5LRQ1"/>
<organism evidence="7 8">
    <name type="scientific">Pythium insidiosum</name>
    <name type="common">Pythiosis disease agent</name>
    <dbReference type="NCBI Taxonomy" id="114742"/>
    <lineage>
        <taxon>Eukaryota</taxon>
        <taxon>Sar</taxon>
        <taxon>Stramenopiles</taxon>
        <taxon>Oomycota</taxon>
        <taxon>Peronosporomycetes</taxon>
        <taxon>Pythiales</taxon>
        <taxon>Pythiaceae</taxon>
        <taxon>Pythium</taxon>
    </lineage>
</organism>
<evidence type="ECO:0000313" key="8">
    <source>
        <dbReference type="Proteomes" id="UP001209570"/>
    </source>
</evidence>
<dbReference type="Pfam" id="PF10417">
    <property type="entry name" value="1-cysPrx_C"/>
    <property type="match status" value="1"/>
</dbReference>
<dbReference type="InterPro" id="IPR001849">
    <property type="entry name" value="PH_domain"/>
</dbReference>
<dbReference type="SUPFAM" id="SSF50729">
    <property type="entry name" value="PH domain-like"/>
    <property type="match status" value="1"/>
</dbReference>
<keyword evidence="4" id="KW-0676">Redox-active center</keyword>
<dbReference type="Gene3D" id="3.40.30.10">
    <property type="entry name" value="Glutaredoxin"/>
    <property type="match status" value="1"/>
</dbReference>